<evidence type="ECO:0000313" key="15">
    <source>
        <dbReference type="EMBL" id="KAG6381271.1"/>
    </source>
</evidence>
<evidence type="ECO:0000256" key="11">
    <source>
        <dbReference type="ARBA" id="ARBA00047984"/>
    </source>
</evidence>
<dbReference type="Pfam" id="PF00271">
    <property type="entry name" value="Helicase_C"/>
    <property type="match status" value="1"/>
</dbReference>
<dbReference type="FunFam" id="1.20.120.1080:FF:000002">
    <property type="entry name" value="Putative ATP-dependent RNA helicase DHX36"/>
    <property type="match status" value="1"/>
</dbReference>
<dbReference type="EC" id="3.6.4.13" evidence="2"/>
<organism evidence="15 16">
    <name type="scientific">Boletus reticuloceps</name>
    <dbReference type="NCBI Taxonomy" id="495285"/>
    <lineage>
        <taxon>Eukaryota</taxon>
        <taxon>Fungi</taxon>
        <taxon>Dikarya</taxon>
        <taxon>Basidiomycota</taxon>
        <taxon>Agaricomycotina</taxon>
        <taxon>Agaricomycetes</taxon>
        <taxon>Agaricomycetidae</taxon>
        <taxon>Boletales</taxon>
        <taxon>Boletineae</taxon>
        <taxon>Boletaceae</taxon>
        <taxon>Boletoideae</taxon>
        <taxon>Boletus</taxon>
    </lineage>
</organism>
<dbReference type="SUPFAM" id="SSF52540">
    <property type="entry name" value="P-loop containing nucleoside triphosphate hydrolases"/>
    <property type="match status" value="1"/>
</dbReference>
<dbReference type="Proteomes" id="UP000683000">
    <property type="component" value="Unassembled WGS sequence"/>
</dbReference>
<keyword evidence="7" id="KW-0347">Helicase</keyword>
<dbReference type="EMBL" id="JAGFBS010000002">
    <property type="protein sequence ID" value="KAG6381271.1"/>
    <property type="molecule type" value="Genomic_DNA"/>
</dbReference>
<keyword evidence="10" id="KW-0809">Transit peptide</keyword>
<evidence type="ECO:0000256" key="4">
    <source>
        <dbReference type="ARBA" id="ARBA00022640"/>
    </source>
</evidence>
<evidence type="ECO:0000256" key="7">
    <source>
        <dbReference type="ARBA" id="ARBA00022806"/>
    </source>
</evidence>
<feature type="region of interest" description="Disordered" evidence="12">
    <location>
        <begin position="205"/>
        <end position="224"/>
    </location>
</feature>
<dbReference type="Pfam" id="PF24899">
    <property type="entry name" value="UBA_DHX29"/>
    <property type="match status" value="1"/>
</dbReference>
<dbReference type="GO" id="GO:0003723">
    <property type="term" value="F:RNA binding"/>
    <property type="evidence" value="ECO:0007669"/>
    <property type="project" value="UniProtKB-KW"/>
</dbReference>
<evidence type="ECO:0000256" key="2">
    <source>
        <dbReference type="ARBA" id="ARBA00012552"/>
    </source>
</evidence>
<dbReference type="Pfam" id="PF00270">
    <property type="entry name" value="DEAD"/>
    <property type="match status" value="1"/>
</dbReference>
<reference evidence="15" key="1">
    <citation type="submission" date="2021-03" db="EMBL/GenBank/DDBJ databases">
        <title>Evolutionary innovations through gain and loss of genes in the ectomycorrhizal Boletales.</title>
        <authorList>
            <person name="Wu G."/>
            <person name="Miyauchi S."/>
            <person name="Morin E."/>
            <person name="Yang Z.-L."/>
            <person name="Xu J."/>
            <person name="Martin F.M."/>
        </authorList>
    </citation>
    <scope>NUCLEOTIDE SEQUENCE</scope>
    <source>
        <strain evidence="15">BR01</strain>
    </source>
</reference>
<dbReference type="InterPro" id="IPR001650">
    <property type="entry name" value="Helicase_C-like"/>
</dbReference>
<feature type="domain" description="Helicase C-terminal" evidence="14">
    <location>
        <begin position="930"/>
        <end position="1098"/>
    </location>
</feature>
<dbReference type="GO" id="GO:0003724">
    <property type="term" value="F:RNA helicase activity"/>
    <property type="evidence" value="ECO:0007669"/>
    <property type="project" value="UniProtKB-EC"/>
</dbReference>
<evidence type="ECO:0000256" key="5">
    <source>
        <dbReference type="ARBA" id="ARBA00022741"/>
    </source>
</evidence>
<dbReference type="Gene3D" id="3.40.50.300">
    <property type="entry name" value="P-loop containing nucleotide triphosphate hydrolases"/>
    <property type="match status" value="2"/>
</dbReference>
<dbReference type="PROSITE" id="PS51194">
    <property type="entry name" value="HELICASE_CTER"/>
    <property type="match status" value="1"/>
</dbReference>
<keyword evidence="6 15" id="KW-0378">Hydrolase</keyword>
<dbReference type="FunFam" id="3.40.50.300:FF:000500">
    <property type="entry name" value="ATP-dependent RNA helicase DHX29"/>
    <property type="match status" value="1"/>
</dbReference>
<dbReference type="InterPro" id="IPR007502">
    <property type="entry name" value="Helicase-assoc_dom"/>
</dbReference>
<dbReference type="Pfam" id="PF21010">
    <property type="entry name" value="HA2_C"/>
    <property type="match status" value="1"/>
</dbReference>
<dbReference type="FunFam" id="3.40.50.300:FF:000819">
    <property type="entry name" value="ATP dependent RNA helicase, putative"/>
    <property type="match status" value="1"/>
</dbReference>
<name>A0A8I3ADB1_9AGAM</name>
<sequence>MPKKKKTQLKPVARGFTTTSIPKKAVQVEESSPPADEVPPSESDGLVTEAAETSADQAAVRGALRDSANFDAEQDEQPFLQTLVDKYQEKTEKELSRAIKACSPSHPAIEVDGRISRGFNTVEVDSVLVEEIIRLHLEEEQSKARTYIDHTKEKAVTRLAVTYGILRRLGFSEDWVEQCLRTIPGIELDEALDWLVVHCPDNELASKDDSGDTPKSTNIPDPGIPVLSQGSAAKLLEPESSDSAKIGTNASPLLSLNDPYNGNQALPLEGALTGVNLCPSSERTSPELDDPNLEYARIKLQLASIKSGNTSTTSQRRRSDIAILLEEKLRAVKLHYFFDERDAERLYRSELEKANAQRLQATLRGSPEPPLPKNPKGTNAQMTIATPPIPEPQSDLFDHEDDTSSGGLLDILDTIYEVEGPRGTMISVKDMSFQKQGGGKLPQVVLLDYVSKVDRYATVTFRCLSGHSRAKRSGIRMLWGDRKVNEWKMEGIACHEESQAEHYIATVALHALSFPPTEGFAAGSMRSPVGNTFFRLFPPVFRDLWDELEADRKLREGRINREAWGKLWSIVGQKSDENRDTREAAPGPVLVTKDASQMSTLPRNLATNYDRLISDLRSRQSRPAYQEMLIHRNSLPIAKYRENIVSTLENAQVVVLRGETGCGKSTQVPAFILEDQLSRGQPCRIYCTEPRRISAVSLAQRVSRELGDPPGTVGTLNSLVGYAIRLESNTTKNTRLTYITTGIALRMLERGSGRGGQGTAFDDITHIIIDEVHERTIESDFLLVVLRSLLLQRPDLRVILMSATADSDKISSYFGGCPIIHVPGRTFPVDVLYLEDAIECTGWSITEDSPYAKRRHSKFYQRKGRTDWDEPIAIDEDEDATLVEGESSVNISVSVEKPYSPLTERTVELLDERAIPYDLIVRLLEHSCFKNKSFLSFSAILIFMPGLAEIRRMIDLLSDHPSFGQDSLFRVYPLHSTLSSENQNAVFDVPPAGTRKIVVATNIAETGITIPDITCVIDSGKQREIMFDEKRQLSRLVETFVAKSNATQRRGRAGRVQNGICFHLFTKRRHDTLLAEQPLPEMTRLSLSDLALRIKTMRVKVGSSIEDVLCHALDPPASINVQRAVAALVEVRALTPTEDITPMGRLLSKLPTDVHLGKFLLIAVIFRCLDPALTIAAALSSKSPFVTPLGMEEEADGAKNSFRTNYSDFLTIHAAFAAWRRCANQDFAHKFCRKNFLSHENLLQIEELRRQFLGYLVDSSFVCVDAEFVKELSRARFGRNRYRFVTIPPELDSNSNNLAIVNAALLSGLYPKLIYVDVPNGLQMRTLSNNQTVFFHPSSVNFRRKPKETNANYLVYFTLMQSKKLYAWETAPIDDLAVLLLCGECEFKPISNTAVVDRKIKYRLPPRANVAMKILRTQLNSILAQQIRGRPLTESQIRWHELAMAALGRTKLETEIEESTGTSAKMVIR</sequence>
<feature type="domain" description="Helicase ATP-binding" evidence="13">
    <location>
        <begin position="645"/>
        <end position="823"/>
    </location>
</feature>
<evidence type="ECO:0000256" key="10">
    <source>
        <dbReference type="ARBA" id="ARBA00022946"/>
    </source>
</evidence>
<comment type="subcellular location">
    <subcellularLocation>
        <location evidence="1">Plastid</location>
        <location evidence="1">Chloroplast</location>
    </subcellularLocation>
</comment>
<dbReference type="CDD" id="cd17917">
    <property type="entry name" value="DEXHc_RHA-like"/>
    <property type="match status" value="1"/>
</dbReference>
<dbReference type="SMART" id="SM00490">
    <property type="entry name" value="HELICc"/>
    <property type="match status" value="1"/>
</dbReference>
<keyword evidence="3" id="KW-0150">Chloroplast</keyword>
<dbReference type="GO" id="GO:0016787">
    <property type="term" value="F:hydrolase activity"/>
    <property type="evidence" value="ECO:0007669"/>
    <property type="project" value="UniProtKB-KW"/>
</dbReference>
<dbReference type="PANTHER" id="PTHR18934">
    <property type="entry name" value="ATP-DEPENDENT RNA HELICASE"/>
    <property type="match status" value="1"/>
</dbReference>
<gene>
    <name evidence="15" type="ORF">JVT61DRAFT_5676</name>
</gene>
<comment type="catalytic activity">
    <reaction evidence="11">
        <text>ATP + H2O = ADP + phosphate + H(+)</text>
        <dbReference type="Rhea" id="RHEA:13065"/>
        <dbReference type="ChEBI" id="CHEBI:15377"/>
        <dbReference type="ChEBI" id="CHEBI:15378"/>
        <dbReference type="ChEBI" id="CHEBI:30616"/>
        <dbReference type="ChEBI" id="CHEBI:43474"/>
        <dbReference type="ChEBI" id="CHEBI:456216"/>
        <dbReference type="EC" id="3.6.4.13"/>
    </reaction>
</comment>
<dbReference type="InterPro" id="IPR056890">
    <property type="entry name" value="UBA_DHX29-like"/>
</dbReference>
<evidence type="ECO:0000259" key="14">
    <source>
        <dbReference type="PROSITE" id="PS51194"/>
    </source>
</evidence>
<dbReference type="SMART" id="SM00847">
    <property type="entry name" value="HA2"/>
    <property type="match status" value="1"/>
</dbReference>
<dbReference type="OrthoDB" id="5600252at2759"/>
<accession>A0A8I3ADB1</accession>
<evidence type="ECO:0000256" key="3">
    <source>
        <dbReference type="ARBA" id="ARBA00022528"/>
    </source>
</evidence>
<evidence type="ECO:0000256" key="12">
    <source>
        <dbReference type="SAM" id="MobiDB-lite"/>
    </source>
</evidence>
<feature type="region of interest" description="Disordered" evidence="12">
    <location>
        <begin position="1"/>
        <end position="56"/>
    </location>
</feature>
<dbReference type="GO" id="GO:0005524">
    <property type="term" value="F:ATP binding"/>
    <property type="evidence" value="ECO:0007669"/>
    <property type="project" value="UniProtKB-KW"/>
</dbReference>
<keyword evidence="8" id="KW-0067">ATP-binding</keyword>
<dbReference type="PROSITE" id="PS51192">
    <property type="entry name" value="HELICASE_ATP_BIND_1"/>
    <property type="match status" value="1"/>
</dbReference>
<keyword evidence="5" id="KW-0547">Nucleotide-binding</keyword>
<evidence type="ECO:0000313" key="16">
    <source>
        <dbReference type="Proteomes" id="UP000683000"/>
    </source>
</evidence>
<dbReference type="CDD" id="cd18791">
    <property type="entry name" value="SF2_C_RHA"/>
    <property type="match status" value="1"/>
</dbReference>
<evidence type="ECO:0000259" key="13">
    <source>
        <dbReference type="PROSITE" id="PS51192"/>
    </source>
</evidence>
<evidence type="ECO:0000256" key="8">
    <source>
        <dbReference type="ARBA" id="ARBA00022840"/>
    </source>
</evidence>
<comment type="caution">
    <text evidence="15">The sequence shown here is derived from an EMBL/GenBank/DDBJ whole genome shotgun (WGS) entry which is preliminary data.</text>
</comment>
<proteinExistence type="predicted"/>
<dbReference type="PANTHER" id="PTHR18934:SF145">
    <property type="entry name" value="ATP-DEPENDENT RNA HELICASE DHX57-RELATED"/>
    <property type="match status" value="1"/>
</dbReference>
<dbReference type="InterPro" id="IPR014001">
    <property type="entry name" value="Helicase_ATP-bd"/>
</dbReference>
<dbReference type="InterPro" id="IPR011545">
    <property type="entry name" value="DEAD/DEAH_box_helicase_dom"/>
</dbReference>
<keyword evidence="4" id="KW-0934">Plastid</keyword>
<evidence type="ECO:0000256" key="1">
    <source>
        <dbReference type="ARBA" id="ARBA00004229"/>
    </source>
</evidence>
<keyword evidence="16" id="KW-1185">Reference proteome</keyword>
<dbReference type="SMART" id="SM00487">
    <property type="entry name" value="DEXDc"/>
    <property type="match status" value="1"/>
</dbReference>
<keyword evidence="9" id="KW-0694">RNA-binding</keyword>
<evidence type="ECO:0000256" key="9">
    <source>
        <dbReference type="ARBA" id="ARBA00022884"/>
    </source>
</evidence>
<protein>
    <recommendedName>
        <fullName evidence="2">RNA helicase</fullName>
        <ecNumber evidence="2">3.6.4.13</ecNumber>
    </recommendedName>
</protein>
<evidence type="ECO:0000256" key="6">
    <source>
        <dbReference type="ARBA" id="ARBA00022801"/>
    </source>
</evidence>
<dbReference type="InterPro" id="IPR011709">
    <property type="entry name" value="DEAD-box_helicase_OB_fold"/>
</dbReference>
<dbReference type="InterPro" id="IPR027417">
    <property type="entry name" value="P-loop_NTPase"/>
</dbReference>
<dbReference type="Gene3D" id="1.20.120.1080">
    <property type="match status" value="1"/>
</dbReference>
<dbReference type="Pfam" id="PF07717">
    <property type="entry name" value="OB_NTP_bind"/>
    <property type="match status" value="1"/>
</dbReference>